<comment type="caution">
    <text evidence="2">The sequence shown here is derived from an EMBL/GenBank/DDBJ whole genome shotgun (WGS) entry which is preliminary data.</text>
</comment>
<organism evidence="2 3">
    <name type="scientific">Plakobranchus ocellatus</name>
    <dbReference type="NCBI Taxonomy" id="259542"/>
    <lineage>
        <taxon>Eukaryota</taxon>
        <taxon>Metazoa</taxon>
        <taxon>Spiralia</taxon>
        <taxon>Lophotrochozoa</taxon>
        <taxon>Mollusca</taxon>
        <taxon>Gastropoda</taxon>
        <taxon>Heterobranchia</taxon>
        <taxon>Euthyneura</taxon>
        <taxon>Panpulmonata</taxon>
        <taxon>Sacoglossa</taxon>
        <taxon>Placobranchoidea</taxon>
        <taxon>Plakobranchidae</taxon>
        <taxon>Plakobranchus</taxon>
    </lineage>
</organism>
<gene>
    <name evidence="2" type="ORF">PoB_007349300</name>
</gene>
<accession>A0AAV4DSC6</accession>
<feature type="compositionally biased region" description="Basic residues" evidence="1">
    <location>
        <begin position="93"/>
        <end position="109"/>
    </location>
</feature>
<keyword evidence="3" id="KW-1185">Reference proteome</keyword>
<evidence type="ECO:0000313" key="2">
    <source>
        <dbReference type="EMBL" id="GFO46988.1"/>
    </source>
</evidence>
<dbReference type="EMBL" id="BLXT01008249">
    <property type="protein sequence ID" value="GFO46988.1"/>
    <property type="molecule type" value="Genomic_DNA"/>
</dbReference>
<name>A0AAV4DSC6_9GAST</name>
<evidence type="ECO:0000313" key="3">
    <source>
        <dbReference type="Proteomes" id="UP000735302"/>
    </source>
</evidence>
<feature type="region of interest" description="Disordered" evidence="1">
    <location>
        <begin position="86"/>
        <end position="128"/>
    </location>
</feature>
<dbReference type="AlphaFoldDB" id="A0AAV4DSC6"/>
<evidence type="ECO:0000256" key="1">
    <source>
        <dbReference type="SAM" id="MobiDB-lite"/>
    </source>
</evidence>
<feature type="compositionally biased region" description="Basic and acidic residues" evidence="1">
    <location>
        <begin position="110"/>
        <end position="120"/>
    </location>
</feature>
<proteinExistence type="predicted"/>
<reference evidence="2 3" key="1">
    <citation type="journal article" date="2021" name="Elife">
        <title>Chloroplast acquisition without the gene transfer in kleptoplastic sea slugs, Plakobranchus ocellatus.</title>
        <authorList>
            <person name="Maeda T."/>
            <person name="Takahashi S."/>
            <person name="Yoshida T."/>
            <person name="Shimamura S."/>
            <person name="Takaki Y."/>
            <person name="Nagai Y."/>
            <person name="Toyoda A."/>
            <person name="Suzuki Y."/>
            <person name="Arimoto A."/>
            <person name="Ishii H."/>
            <person name="Satoh N."/>
            <person name="Nishiyama T."/>
            <person name="Hasebe M."/>
            <person name="Maruyama T."/>
            <person name="Minagawa J."/>
            <person name="Obokata J."/>
            <person name="Shigenobu S."/>
        </authorList>
    </citation>
    <scope>NUCLEOTIDE SEQUENCE [LARGE SCALE GENOMIC DNA]</scope>
</reference>
<dbReference type="Proteomes" id="UP000735302">
    <property type="component" value="Unassembled WGS sequence"/>
</dbReference>
<sequence length="128" mass="14638">MLCSRDAIGRPHRMPMRAFNFHASVWAKCSKTQFHCKAKVELAVISAAAAAAYNFGSASVNQLGRFIQRPVWSTLCEECRLPRKNMSQQEFTKKKKNRQQKRKRRKPKKKAIEKAQREEGAANAPGMF</sequence>
<protein>
    <submittedName>
        <fullName evidence="2">Uncharacterized protein</fullName>
    </submittedName>
</protein>